<feature type="binding site" evidence="8">
    <location>
        <position position="79"/>
    </location>
    <ligand>
        <name>GTP</name>
        <dbReference type="ChEBI" id="CHEBI:37565"/>
    </ligand>
</feature>
<dbReference type="PANTHER" id="PTHR19136:SF81">
    <property type="entry name" value="MOLYBDENUM COFACTOR GUANYLYLTRANSFERASE"/>
    <property type="match status" value="1"/>
</dbReference>
<keyword evidence="2 8" id="KW-0808">Transferase</keyword>
<dbReference type="InterPro" id="IPR025877">
    <property type="entry name" value="MobA-like_NTP_Trfase"/>
</dbReference>
<comment type="similarity">
    <text evidence="8">Belongs to the MobA family.</text>
</comment>
<organism evidence="10 11">
    <name type="scientific">Pseudonocardia oroxyli</name>
    <dbReference type="NCBI Taxonomy" id="366584"/>
    <lineage>
        <taxon>Bacteria</taxon>
        <taxon>Bacillati</taxon>
        <taxon>Actinomycetota</taxon>
        <taxon>Actinomycetes</taxon>
        <taxon>Pseudonocardiales</taxon>
        <taxon>Pseudonocardiaceae</taxon>
        <taxon>Pseudonocardia</taxon>
    </lineage>
</organism>
<dbReference type="Pfam" id="PF12804">
    <property type="entry name" value="NTP_transf_3"/>
    <property type="match status" value="1"/>
</dbReference>
<dbReference type="HAMAP" id="MF_00316">
    <property type="entry name" value="MobA"/>
    <property type="match status" value="1"/>
</dbReference>
<evidence type="ECO:0000256" key="8">
    <source>
        <dbReference type="HAMAP-Rule" id="MF_00316"/>
    </source>
</evidence>
<keyword evidence="11" id="KW-1185">Reference proteome</keyword>
<comment type="function">
    <text evidence="8">Transfers a GMP moiety from GTP to Mo-molybdopterin (Mo-MPT) cofactor (Moco or molybdenum cofactor) to form Mo-molybdopterin guanine dinucleotide (Mo-MGD) cofactor.</text>
</comment>
<accession>A0A1G7Z541</accession>
<feature type="binding site" evidence="8">
    <location>
        <position position="34"/>
    </location>
    <ligand>
        <name>GTP</name>
        <dbReference type="ChEBI" id="CHEBI:37565"/>
    </ligand>
</feature>
<evidence type="ECO:0000256" key="4">
    <source>
        <dbReference type="ARBA" id="ARBA00022741"/>
    </source>
</evidence>
<comment type="domain">
    <text evidence="8">The N-terminal domain determines nucleotide recognition and specific binding, while the C-terminal domain determines the specific binding to the target protein.</text>
</comment>
<dbReference type="GO" id="GO:0006777">
    <property type="term" value="P:Mo-molybdopterin cofactor biosynthetic process"/>
    <property type="evidence" value="ECO:0007669"/>
    <property type="project" value="UniProtKB-KW"/>
</dbReference>
<feature type="binding site" evidence="8">
    <location>
        <position position="110"/>
    </location>
    <ligand>
        <name>Mg(2+)</name>
        <dbReference type="ChEBI" id="CHEBI:18420"/>
    </ligand>
</feature>
<dbReference type="InterPro" id="IPR029044">
    <property type="entry name" value="Nucleotide-diphossugar_trans"/>
</dbReference>
<keyword evidence="5 8" id="KW-0460">Magnesium</keyword>
<evidence type="ECO:0000313" key="10">
    <source>
        <dbReference type="EMBL" id="SDH03719.1"/>
    </source>
</evidence>
<keyword evidence="4 8" id="KW-0547">Nucleotide-binding</keyword>
<feature type="domain" description="MobA-like NTP transferase" evidence="9">
    <location>
        <begin position="19"/>
        <end position="162"/>
    </location>
</feature>
<evidence type="ECO:0000256" key="1">
    <source>
        <dbReference type="ARBA" id="ARBA00022490"/>
    </source>
</evidence>
<reference evidence="10 11" key="1">
    <citation type="submission" date="2016-10" db="EMBL/GenBank/DDBJ databases">
        <authorList>
            <person name="de Groot N.N."/>
        </authorList>
    </citation>
    <scope>NUCLEOTIDE SEQUENCE [LARGE SCALE GENOMIC DNA]</scope>
    <source>
        <strain evidence="10 11">CGMCC 4.3143</strain>
    </source>
</reference>
<keyword evidence="1 8" id="KW-0963">Cytoplasm</keyword>
<evidence type="ECO:0000256" key="7">
    <source>
        <dbReference type="ARBA" id="ARBA00023150"/>
    </source>
</evidence>
<sequence length="215" mass="22086">MLAAVRRGDDRGNRVRAAGIVLAGGRSSRMGRSKAWLDWRGTPLLAHVVATVGGVVEPVVVVGAPGQDLPVTGAETVADPVAGRGPLQGIATGLAAVAGRADAAFVASVDLPLLHPAYVRRVLDLLGDHDVLLPVVHGHHQPLAAAYRVGLAATVADLLTAGRSRPPDLFATVDVRRVEAAELLADPALAAADPALRSLVNVNTPDEYATVVGET</sequence>
<keyword evidence="3 8" id="KW-0479">Metal-binding</keyword>
<keyword evidence="7 8" id="KW-0501">Molybdenum cofactor biosynthesis</keyword>
<evidence type="ECO:0000256" key="6">
    <source>
        <dbReference type="ARBA" id="ARBA00023134"/>
    </source>
</evidence>
<protein>
    <recommendedName>
        <fullName evidence="8">Probable molybdenum cofactor guanylyltransferase</fullName>
        <shortName evidence="8">MoCo guanylyltransferase</shortName>
        <ecNumber evidence="8">2.7.7.77</ecNumber>
    </recommendedName>
    <alternativeName>
        <fullName evidence="8">GTP:molybdopterin guanylyltransferase</fullName>
    </alternativeName>
    <alternativeName>
        <fullName evidence="8">Mo-MPT guanylyltransferase</fullName>
    </alternativeName>
    <alternativeName>
        <fullName evidence="8">Molybdopterin guanylyltransferase</fullName>
    </alternativeName>
    <alternativeName>
        <fullName evidence="8">Molybdopterin-guanine dinucleotide synthase</fullName>
        <shortName evidence="8">MGD synthase</shortName>
    </alternativeName>
</protein>
<comment type="cofactor">
    <cofactor evidence="8">
        <name>Mg(2+)</name>
        <dbReference type="ChEBI" id="CHEBI:18420"/>
    </cofactor>
</comment>
<feature type="binding site" evidence="8">
    <location>
        <position position="110"/>
    </location>
    <ligand>
        <name>GTP</name>
        <dbReference type="ChEBI" id="CHEBI:37565"/>
    </ligand>
</feature>
<dbReference type="SUPFAM" id="SSF53448">
    <property type="entry name" value="Nucleotide-diphospho-sugar transferases"/>
    <property type="match status" value="1"/>
</dbReference>
<dbReference type="STRING" id="366584.SAMN05216377_11833"/>
<dbReference type="EC" id="2.7.7.77" evidence="8"/>
<dbReference type="GO" id="GO:0005525">
    <property type="term" value="F:GTP binding"/>
    <property type="evidence" value="ECO:0007669"/>
    <property type="project" value="UniProtKB-UniRule"/>
</dbReference>
<evidence type="ECO:0000259" key="9">
    <source>
        <dbReference type="Pfam" id="PF12804"/>
    </source>
</evidence>
<evidence type="ECO:0000313" key="11">
    <source>
        <dbReference type="Proteomes" id="UP000198967"/>
    </source>
</evidence>
<evidence type="ECO:0000256" key="5">
    <source>
        <dbReference type="ARBA" id="ARBA00022842"/>
    </source>
</evidence>
<comment type="caution">
    <text evidence="8">Lacks conserved residue(s) required for the propagation of feature annotation.</text>
</comment>
<keyword evidence="6 8" id="KW-0342">GTP-binding</keyword>
<dbReference type="GO" id="GO:0046872">
    <property type="term" value="F:metal ion binding"/>
    <property type="evidence" value="ECO:0007669"/>
    <property type="project" value="UniProtKB-KW"/>
</dbReference>
<proteinExistence type="inferred from homology"/>
<dbReference type="GO" id="GO:0005737">
    <property type="term" value="C:cytoplasm"/>
    <property type="evidence" value="ECO:0007669"/>
    <property type="project" value="UniProtKB-SubCell"/>
</dbReference>
<name>A0A1G7Z541_PSEOR</name>
<dbReference type="OrthoDB" id="4735656at2"/>
<dbReference type="EMBL" id="FNBE01000018">
    <property type="protein sequence ID" value="SDH03719.1"/>
    <property type="molecule type" value="Genomic_DNA"/>
</dbReference>
<dbReference type="AlphaFoldDB" id="A0A1G7Z541"/>
<evidence type="ECO:0000256" key="2">
    <source>
        <dbReference type="ARBA" id="ARBA00022679"/>
    </source>
</evidence>
<comment type="catalytic activity">
    <reaction evidence="8">
        <text>Mo-molybdopterin + GTP + H(+) = Mo-molybdopterin guanine dinucleotide + diphosphate</text>
        <dbReference type="Rhea" id="RHEA:34243"/>
        <dbReference type="ChEBI" id="CHEBI:15378"/>
        <dbReference type="ChEBI" id="CHEBI:33019"/>
        <dbReference type="ChEBI" id="CHEBI:37565"/>
        <dbReference type="ChEBI" id="CHEBI:71302"/>
        <dbReference type="ChEBI" id="CHEBI:71310"/>
        <dbReference type="EC" id="2.7.7.77"/>
    </reaction>
</comment>
<dbReference type="Gene3D" id="3.90.550.10">
    <property type="entry name" value="Spore Coat Polysaccharide Biosynthesis Protein SpsA, Chain A"/>
    <property type="match status" value="1"/>
</dbReference>
<feature type="binding site" evidence="8">
    <location>
        <begin position="22"/>
        <end position="24"/>
    </location>
    <ligand>
        <name>GTP</name>
        <dbReference type="ChEBI" id="CHEBI:37565"/>
    </ligand>
</feature>
<dbReference type="CDD" id="cd02503">
    <property type="entry name" value="MobA"/>
    <property type="match status" value="1"/>
</dbReference>
<gene>
    <name evidence="8" type="primary">mobA</name>
    <name evidence="10" type="ORF">SAMN05216377_11833</name>
</gene>
<evidence type="ECO:0000256" key="3">
    <source>
        <dbReference type="ARBA" id="ARBA00022723"/>
    </source>
</evidence>
<comment type="subcellular location">
    <subcellularLocation>
        <location evidence="8">Cytoplasm</location>
    </subcellularLocation>
</comment>
<dbReference type="Proteomes" id="UP000198967">
    <property type="component" value="Unassembled WGS sequence"/>
</dbReference>
<dbReference type="PANTHER" id="PTHR19136">
    <property type="entry name" value="MOLYBDENUM COFACTOR GUANYLYLTRANSFERASE"/>
    <property type="match status" value="1"/>
</dbReference>
<dbReference type="GO" id="GO:0061603">
    <property type="term" value="F:molybdenum cofactor guanylyltransferase activity"/>
    <property type="evidence" value="ECO:0007669"/>
    <property type="project" value="UniProtKB-EC"/>
</dbReference>
<dbReference type="InterPro" id="IPR013482">
    <property type="entry name" value="Molybde_CF_guanTrfase"/>
</dbReference>